<name>A0ABS3LSI7_9PROT</name>
<evidence type="ECO:0000313" key="1">
    <source>
        <dbReference type="EMBL" id="MBO1358877.1"/>
    </source>
</evidence>
<comment type="caution">
    <text evidence="1">The sequence shown here is derived from an EMBL/GenBank/DDBJ whole genome shotgun (WGS) entry which is preliminary data.</text>
</comment>
<gene>
    <name evidence="1" type="ORF">J2D73_03555</name>
</gene>
<organism evidence="1 2">
    <name type="scientific">Acetobacter sacchari</name>
    <dbReference type="NCBI Taxonomy" id="2661687"/>
    <lineage>
        <taxon>Bacteria</taxon>
        <taxon>Pseudomonadati</taxon>
        <taxon>Pseudomonadota</taxon>
        <taxon>Alphaproteobacteria</taxon>
        <taxon>Acetobacterales</taxon>
        <taxon>Acetobacteraceae</taxon>
        <taxon>Acetobacter</taxon>
    </lineage>
</organism>
<dbReference type="EMBL" id="JAFVMF010000003">
    <property type="protein sequence ID" value="MBO1358877.1"/>
    <property type="molecule type" value="Genomic_DNA"/>
</dbReference>
<evidence type="ECO:0000313" key="2">
    <source>
        <dbReference type="Proteomes" id="UP000664771"/>
    </source>
</evidence>
<sequence length="93" mass="10321">MPNLIVSYQIGETLSAAFAYPGSTLGDVLTVKRNLILRPKIQFEQNEIFNLNMLKAILKWSRKRGDSTGPHEPVAPVMGAITSEFFVEGNSRV</sequence>
<dbReference type="RefSeq" id="WP_207879438.1">
    <property type="nucleotide sequence ID" value="NZ_JAFVMF010000003.1"/>
</dbReference>
<accession>A0ABS3LSI7</accession>
<keyword evidence="2" id="KW-1185">Reference proteome</keyword>
<proteinExistence type="predicted"/>
<reference evidence="1 2" key="1">
    <citation type="submission" date="2021-03" db="EMBL/GenBank/DDBJ databases">
        <title>The complete genome sequence of Acetobacter sacchari TBRC 11175.</title>
        <authorList>
            <person name="Charoenyingcharoen P."/>
            <person name="Yukphan P."/>
        </authorList>
    </citation>
    <scope>NUCLEOTIDE SEQUENCE [LARGE SCALE GENOMIC DNA]</scope>
    <source>
        <strain evidence="1 2">TBRC 11175</strain>
    </source>
</reference>
<dbReference type="Proteomes" id="UP000664771">
    <property type="component" value="Unassembled WGS sequence"/>
</dbReference>
<protein>
    <submittedName>
        <fullName evidence="1">Uncharacterized protein</fullName>
    </submittedName>
</protein>